<evidence type="ECO:0000313" key="10">
    <source>
        <dbReference type="Proteomes" id="UP000258016"/>
    </source>
</evidence>
<dbReference type="InterPro" id="IPR032818">
    <property type="entry name" value="DedA-like"/>
</dbReference>
<feature type="domain" description="VTT" evidence="8">
    <location>
        <begin position="39"/>
        <end position="163"/>
    </location>
</feature>
<evidence type="ECO:0000259" key="8">
    <source>
        <dbReference type="Pfam" id="PF09335"/>
    </source>
</evidence>
<comment type="similarity">
    <text evidence="2 7">Belongs to the DedA family.</text>
</comment>
<accession>A0ABN5B1M7</accession>
<gene>
    <name evidence="9" type="ORF">B5J99_05125</name>
</gene>
<comment type="subcellular location">
    <subcellularLocation>
        <location evidence="1 7">Cell membrane</location>
        <topology evidence="1 7">Multi-pass membrane protein</topology>
    </subcellularLocation>
</comment>
<feature type="transmembrane region" description="Helical" evidence="7">
    <location>
        <begin position="59"/>
        <end position="77"/>
    </location>
</feature>
<evidence type="ECO:0000256" key="3">
    <source>
        <dbReference type="ARBA" id="ARBA00022475"/>
    </source>
</evidence>
<evidence type="ECO:0000313" key="9">
    <source>
        <dbReference type="EMBL" id="ASR50932.1"/>
    </source>
</evidence>
<dbReference type="GeneID" id="303484957"/>
<keyword evidence="6 7" id="KW-0472">Membrane</keyword>
<keyword evidence="3 7" id="KW-1003">Cell membrane</keyword>
<keyword evidence="10" id="KW-1185">Reference proteome</keyword>
<reference evidence="9 10" key="1">
    <citation type="submission" date="2017-03" db="EMBL/GenBank/DDBJ databases">
        <title>Complete genome sequence of Blastomonas fulva degrading microcsystin LR.</title>
        <authorList>
            <person name="Lee H.-g."/>
            <person name="Jin L."/>
            <person name="oh H.-M."/>
        </authorList>
    </citation>
    <scope>NUCLEOTIDE SEQUENCE [LARGE SCALE GENOMIC DNA]</scope>
    <source>
        <strain evidence="9 10">T2</strain>
    </source>
</reference>
<evidence type="ECO:0000256" key="1">
    <source>
        <dbReference type="ARBA" id="ARBA00004651"/>
    </source>
</evidence>
<evidence type="ECO:0000256" key="5">
    <source>
        <dbReference type="ARBA" id="ARBA00022989"/>
    </source>
</evidence>
<dbReference type="Proteomes" id="UP000258016">
    <property type="component" value="Chromosome"/>
</dbReference>
<dbReference type="PANTHER" id="PTHR30353">
    <property type="entry name" value="INNER MEMBRANE PROTEIN DEDA-RELATED"/>
    <property type="match status" value="1"/>
</dbReference>
<dbReference type="InterPro" id="IPR032816">
    <property type="entry name" value="VTT_dom"/>
</dbReference>
<sequence>MNGLLQLLSDFMTDHRWLAGPAFGLIAFGESLAVIGVFIPATPILFMVGVLMGSGRVDAAPVVLFGIAGASAGYFLSWRAGERLGHHAWRLPAMTRHRRSIARARLFFRRWGGVSLVAGRYVLGPFQSMLPLVAGVARMDAPRFYCWNIMSAVVWVGLVLTPGFALGRGIEAAIFEKAWQDQIVAGLMAISFCMIFVGLVAAGTRWSH</sequence>
<dbReference type="PANTHER" id="PTHR30353:SF15">
    <property type="entry name" value="INNER MEMBRANE PROTEIN YABI"/>
    <property type="match status" value="1"/>
</dbReference>
<organism evidence="9 10">
    <name type="scientific">Blastomonas fulva</name>
    <dbReference type="NCBI Taxonomy" id="1550728"/>
    <lineage>
        <taxon>Bacteria</taxon>
        <taxon>Pseudomonadati</taxon>
        <taxon>Pseudomonadota</taxon>
        <taxon>Alphaproteobacteria</taxon>
        <taxon>Sphingomonadales</taxon>
        <taxon>Sphingomonadaceae</taxon>
        <taxon>Blastomonas</taxon>
    </lineage>
</organism>
<feature type="transmembrane region" description="Helical" evidence="7">
    <location>
        <begin position="182"/>
        <end position="202"/>
    </location>
</feature>
<evidence type="ECO:0000256" key="4">
    <source>
        <dbReference type="ARBA" id="ARBA00022692"/>
    </source>
</evidence>
<feature type="transmembrane region" description="Helical" evidence="7">
    <location>
        <begin position="17"/>
        <end position="39"/>
    </location>
</feature>
<keyword evidence="5 7" id="KW-1133">Transmembrane helix</keyword>
<evidence type="ECO:0000256" key="2">
    <source>
        <dbReference type="ARBA" id="ARBA00010792"/>
    </source>
</evidence>
<evidence type="ECO:0000256" key="7">
    <source>
        <dbReference type="RuleBase" id="RU367016"/>
    </source>
</evidence>
<feature type="transmembrane region" description="Helical" evidence="7">
    <location>
        <begin position="149"/>
        <end position="170"/>
    </location>
</feature>
<name>A0ABN5B1M7_9SPHN</name>
<dbReference type="RefSeq" id="WP_117351757.1">
    <property type="nucleotide sequence ID" value="NZ_CP020083.1"/>
</dbReference>
<keyword evidence="4 7" id="KW-0812">Transmembrane</keyword>
<evidence type="ECO:0000256" key="6">
    <source>
        <dbReference type="ARBA" id="ARBA00023136"/>
    </source>
</evidence>
<proteinExistence type="inferred from homology"/>
<protein>
    <recommendedName>
        <fullName evidence="8">VTT domain-containing protein</fullName>
    </recommendedName>
</protein>
<dbReference type="Pfam" id="PF09335">
    <property type="entry name" value="VTT_dom"/>
    <property type="match status" value="1"/>
</dbReference>
<dbReference type="EMBL" id="CP020083">
    <property type="protein sequence ID" value="ASR50932.1"/>
    <property type="molecule type" value="Genomic_DNA"/>
</dbReference>